<organism evidence="1">
    <name type="scientific">mine drainage metagenome</name>
    <dbReference type="NCBI Taxonomy" id="410659"/>
    <lineage>
        <taxon>unclassified sequences</taxon>
        <taxon>metagenomes</taxon>
        <taxon>ecological metagenomes</taxon>
    </lineage>
</organism>
<reference evidence="1" key="1">
    <citation type="submission" date="2009-10" db="EMBL/GenBank/DDBJ databases">
        <title>Diversity of trophic interactions inside an arsenic-rich microbial ecosystem.</title>
        <authorList>
            <person name="Bertin P.N."/>
            <person name="Heinrich-Salmeron A."/>
            <person name="Pelletier E."/>
            <person name="Goulhen-Chollet F."/>
            <person name="Arsene-Ploetze F."/>
            <person name="Gallien S."/>
            <person name="Calteau A."/>
            <person name="Vallenet D."/>
            <person name="Casiot C."/>
            <person name="Chane-Woon-Ming B."/>
            <person name="Giloteaux L."/>
            <person name="Barakat M."/>
            <person name="Bonnefoy V."/>
            <person name="Bruneel O."/>
            <person name="Chandler M."/>
            <person name="Cleiss J."/>
            <person name="Duran R."/>
            <person name="Elbaz-Poulichet F."/>
            <person name="Fonknechten N."/>
            <person name="Lauga B."/>
            <person name="Mornico D."/>
            <person name="Ortet P."/>
            <person name="Schaeffer C."/>
            <person name="Siguier P."/>
            <person name="Alexander Thil Smith A."/>
            <person name="Van Dorsselaer A."/>
            <person name="Weissenbach J."/>
            <person name="Medigue C."/>
            <person name="Le Paslier D."/>
        </authorList>
    </citation>
    <scope>NUCLEOTIDE SEQUENCE</scope>
</reference>
<name>E6QIE3_9ZZZZ</name>
<comment type="caution">
    <text evidence="1">The sequence shown here is derived from an EMBL/GenBank/DDBJ whole genome shotgun (WGS) entry which is preliminary data.</text>
</comment>
<evidence type="ECO:0000313" key="1">
    <source>
        <dbReference type="EMBL" id="CBI07008.1"/>
    </source>
</evidence>
<dbReference type="AlphaFoldDB" id="E6QIE3"/>
<sequence length="75" mass="8164">MVTDAGVTLALIQSGQHGEYRHDGRYRLASFQITFDPSAVQDRNRGVVCHYAIESRPKVNAIPSSAVEIPIPAAN</sequence>
<proteinExistence type="predicted"/>
<dbReference type="EMBL" id="CABQ01000051">
    <property type="protein sequence ID" value="CBI07008.1"/>
    <property type="molecule type" value="Genomic_DNA"/>
</dbReference>
<gene>
    <name evidence="1" type="ORF">CARN6_0315</name>
</gene>
<accession>E6QIE3</accession>
<protein>
    <submittedName>
        <fullName evidence="1">Uncharacterized protein</fullName>
    </submittedName>
</protein>